<dbReference type="AlphaFoldDB" id="A0A402A7E7"/>
<gene>
    <name evidence="1" type="ORF">KTT_48280</name>
</gene>
<comment type="caution">
    <text evidence="1">The sequence shown here is derived from an EMBL/GenBank/DDBJ whole genome shotgun (WGS) entry which is preliminary data.</text>
</comment>
<accession>A0A402A7E7</accession>
<name>A0A402A7E7_9CHLR</name>
<keyword evidence="2" id="KW-1185">Reference proteome</keyword>
<organism evidence="1 2">
    <name type="scientific">Tengunoibacter tsumagoiensis</name>
    <dbReference type="NCBI Taxonomy" id="2014871"/>
    <lineage>
        <taxon>Bacteria</taxon>
        <taxon>Bacillati</taxon>
        <taxon>Chloroflexota</taxon>
        <taxon>Ktedonobacteria</taxon>
        <taxon>Ktedonobacterales</taxon>
        <taxon>Dictyobacteraceae</taxon>
        <taxon>Tengunoibacter</taxon>
    </lineage>
</organism>
<dbReference type="Proteomes" id="UP000287352">
    <property type="component" value="Unassembled WGS sequence"/>
</dbReference>
<protein>
    <submittedName>
        <fullName evidence="1">Uncharacterized protein</fullName>
    </submittedName>
</protein>
<reference evidence="2" key="1">
    <citation type="submission" date="2018-12" db="EMBL/GenBank/DDBJ databases">
        <title>Tengunoibacter tsumagoiensis gen. nov., sp. nov., Dictyobacter kobayashii sp. nov., D. alpinus sp. nov., and D. joshuensis sp. nov. and description of Dictyobacteraceae fam. nov. within the order Ktedonobacterales isolated from Tengu-no-mugimeshi.</title>
        <authorList>
            <person name="Wang C.M."/>
            <person name="Zheng Y."/>
            <person name="Sakai Y."/>
            <person name="Toyoda A."/>
            <person name="Minakuchi Y."/>
            <person name="Abe K."/>
            <person name="Yokota A."/>
            <person name="Yabe S."/>
        </authorList>
    </citation>
    <scope>NUCLEOTIDE SEQUENCE [LARGE SCALE GENOMIC DNA]</scope>
    <source>
        <strain evidence="2">Uno3</strain>
    </source>
</reference>
<sequence length="536" mass="61259">MKQEHMKEGAIMHIDLRISNAPQMMCFEKAIATVATSLDRRYEMAFSKTLFLSFQIKDYTMNSTADMFSIGDWEIIQLLSTFHSLNFVNKSTIDIDEIEKLLSANIPSVVQFNNELLKGTNDAEKNSTIGPYLVVSGKDDKNIYYHDVHRGLNNHICFEDFFNGATFFHIPELSHTINTQLDCLNFLSEYLHSIKQANSEGMDIYDQIKNFANFIENVFDPMQEFGAENSYNDFLWVLISISRGRGLFALTLKYLSEICNIPEFLSLSCTMQQISSNWVSIRGLIHTFSCSHNFNQYNRKRISRMIKQCAENEKLLINKFLEVATGIKNGIINNAENIFYESRQIVPNTFNYVKKININNYCNEKGFGSLHSIKPIGMSGMGEFFLIDKNAEKMEWIVDNMVFDVCNIVGEQYDNISCNRQVISIDNGDYSTLMLLGCSLLGDLSDVLNVEYIDGYIEEVRFGLTQLNQRIPVFGERIAWEGKRASLPSWSDAITSTDEPSCLFAKELLLKHKSKIKSIILPNCPEIHIFALSLGR</sequence>
<dbReference type="RefSeq" id="WP_126582493.1">
    <property type="nucleotide sequence ID" value="NZ_BIFR01000002.1"/>
</dbReference>
<proteinExistence type="predicted"/>
<dbReference type="EMBL" id="BIFR01000002">
    <property type="protein sequence ID" value="GCE14969.1"/>
    <property type="molecule type" value="Genomic_DNA"/>
</dbReference>
<evidence type="ECO:0000313" key="2">
    <source>
        <dbReference type="Proteomes" id="UP000287352"/>
    </source>
</evidence>
<evidence type="ECO:0000313" key="1">
    <source>
        <dbReference type="EMBL" id="GCE14969.1"/>
    </source>
</evidence>